<dbReference type="AlphaFoldDB" id="A0A6C0LZL6"/>
<evidence type="ECO:0000313" key="1">
    <source>
        <dbReference type="EMBL" id="QHU35191.1"/>
    </source>
</evidence>
<organism evidence="1">
    <name type="scientific">viral metagenome</name>
    <dbReference type="NCBI Taxonomy" id="1070528"/>
    <lineage>
        <taxon>unclassified sequences</taxon>
        <taxon>metagenomes</taxon>
        <taxon>organismal metagenomes</taxon>
    </lineage>
</organism>
<dbReference type="SUPFAM" id="SSF53756">
    <property type="entry name" value="UDP-Glycosyltransferase/glycogen phosphorylase"/>
    <property type="match status" value="1"/>
</dbReference>
<evidence type="ECO:0008006" key="2">
    <source>
        <dbReference type="Google" id="ProtNLM"/>
    </source>
</evidence>
<dbReference type="Pfam" id="PF14307">
    <property type="entry name" value="Glyco_tran_WbsX"/>
    <property type="match status" value="1"/>
</dbReference>
<name>A0A6C0LZL6_9ZZZZ</name>
<sequence>MSYIDKYNIYKKKNRKSRSIIEGKVEERDKIAEAKVEERDKIAEAKLADDESSDNNELDWKFYLDKYPDLRINGVKTKEQAFSHWATHGKEEGRIPNNRNCQLNSNDIFVNSNDIFVNSDDIIQICHQFGGGTKCYMDFLLSKYIDIKIIDSNIIKINNLFNSKINEMNDDSFTNKTIILHHLLGLGDIINKNIVNIIEKNKSKIKKLIFVVHDYFLLYPKNPNPIKNKDDIIPEQQNIKFAEYFLKLCDVVVFNSNNCYNNFHKYINLNNYNCIITNSVPDILTTNYDIYPSTKKHYNIGVLGKLEYVHKGRDLLKNIANGLKSNYTIKVFGNTCDQFPEGFYPNNIKLLGSYDNINIFKILEKEQIDMFLFVSTFEETYSFTLSIAMQTGLPIIYNDLGSYRERLLGRTNVFSITNSNINDILETIETKSSAVGNILPKEFKIYENNADWNYILYDNINVNFKTELIETQIKHHNICFIHFTNKDRGYESFTKQIELIKKEGLYKKLDFIFITILGTHIKLPNDPKFKVIYYSQNYDEGKYPTQNIINQFLGKINVNCNIIYLNLDNQENNFFILNSNNQTESSFIEKWAKKQKIFHNIDFVSFNENKLMVYPIYFPQFHEIYENNINFYEGYTDINNLMLLKNSCDDDNIEVPDLEFFNIKSICEYDLEKNDQIIDKQISLLNEYNLDGFGMYYYYFTVNTITNTKLIMEKVINKFFEKNLYGKKIFLIWANENWSDNPAFTNSGKHKILNIYDQNSLTENIQLLINFFVQDSYLKINNKPIFFIHHPFLIDNIFLDNFEKNLEKECINKGFNGVYLVLNNLNKDIKQNLTYNMHPNYKINRSIKTKGNGWVLDYHKYISEDISYSDSNIETIFFDFNNTARLYKPDKTHLVTNTINNSDYNQSRMIRKILHTYFTRECVDINNILLVNAWNEWGEKMNIEPSSERKFYYLIKLNRYISFHNSLYNYPRLFNKYILKINNPYKEIDYSLINDKHIDNKLICHIHISNLGVFGEFINYINLIKNKFTIIITYSFGIVTDEISQYIIIKCNNRGMDIGGKLCALDFLYKKSCNYTYILFLHSKSNIEKRIKYFKFIDNNEKINRILELLKQNNNIMAVFNKELLIKYNDYDEQIVWGTKPYITEFLDFMDLPYENSFVEGNCILLKKDILDFIFYENTTIFYNLLNDVNSFDLNWVRYKYQDFKTNPRKLYNMFLNKQIVGQDFASNSKLRDCQIEHLFERIWLNVAKKLNGEWYSI</sequence>
<protein>
    <recommendedName>
        <fullName evidence="2">Glycosyl transferase family 1 domain-containing protein</fullName>
    </recommendedName>
</protein>
<dbReference type="PANTHER" id="PTHR41244">
    <property type="entry name" value="RHAMNAN SYNTHESIS F"/>
    <property type="match status" value="1"/>
</dbReference>
<dbReference type="PROSITE" id="PS00213">
    <property type="entry name" value="LIPOCALIN"/>
    <property type="match status" value="1"/>
</dbReference>
<accession>A0A6C0LZL6</accession>
<proteinExistence type="predicted"/>
<dbReference type="InterPro" id="IPR022272">
    <property type="entry name" value="Lipocalin_CS"/>
</dbReference>
<dbReference type="Gene3D" id="3.20.20.80">
    <property type="entry name" value="Glycosidases"/>
    <property type="match status" value="1"/>
</dbReference>
<dbReference type="Gene3D" id="3.40.50.2000">
    <property type="entry name" value="Glycogen Phosphorylase B"/>
    <property type="match status" value="1"/>
</dbReference>
<dbReference type="EMBL" id="MN740584">
    <property type="protein sequence ID" value="QHU35191.1"/>
    <property type="molecule type" value="Genomic_DNA"/>
</dbReference>
<dbReference type="PANTHER" id="PTHR41244:SF1">
    <property type="entry name" value="GLYCOSYLTRANSFERASE"/>
    <property type="match status" value="1"/>
</dbReference>
<reference evidence="1" key="1">
    <citation type="journal article" date="2020" name="Nature">
        <title>Giant virus diversity and host interactions through global metagenomics.</title>
        <authorList>
            <person name="Schulz F."/>
            <person name="Roux S."/>
            <person name="Paez-Espino D."/>
            <person name="Jungbluth S."/>
            <person name="Walsh D.A."/>
            <person name="Denef V.J."/>
            <person name="McMahon K.D."/>
            <person name="Konstantinidis K.T."/>
            <person name="Eloe-Fadrosh E.A."/>
            <person name="Kyrpides N.C."/>
            <person name="Woyke T."/>
        </authorList>
    </citation>
    <scope>NUCLEOTIDE SEQUENCE</scope>
    <source>
        <strain evidence="1">GVMAG-S-1017745-26</strain>
    </source>
</reference>
<dbReference type="InterPro" id="IPR032719">
    <property type="entry name" value="WbsX"/>
</dbReference>